<protein>
    <recommendedName>
        <fullName evidence="3">Reverse transcriptase domain-containing protein</fullName>
    </recommendedName>
</protein>
<name>A0A427XXQ2_9TREE</name>
<organism evidence="1 2">
    <name type="scientific">Saitozyma podzolica</name>
    <dbReference type="NCBI Taxonomy" id="1890683"/>
    <lineage>
        <taxon>Eukaryota</taxon>
        <taxon>Fungi</taxon>
        <taxon>Dikarya</taxon>
        <taxon>Basidiomycota</taxon>
        <taxon>Agaricomycotina</taxon>
        <taxon>Tremellomycetes</taxon>
        <taxon>Tremellales</taxon>
        <taxon>Trimorphomycetaceae</taxon>
        <taxon>Saitozyma</taxon>
    </lineage>
</organism>
<evidence type="ECO:0000313" key="1">
    <source>
        <dbReference type="EMBL" id="RSH83656.1"/>
    </source>
</evidence>
<comment type="caution">
    <text evidence="1">The sequence shown here is derived from an EMBL/GenBank/DDBJ whole genome shotgun (WGS) entry which is preliminary data.</text>
</comment>
<dbReference type="EMBL" id="RSCD01000024">
    <property type="protein sequence ID" value="RSH83656.1"/>
    <property type="molecule type" value="Genomic_DNA"/>
</dbReference>
<evidence type="ECO:0008006" key="3">
    <source>
        <dbReference type="Google" id="ProtNLM"/>
    </source>
</evidence>
<gene>
    <name evidence="1" type="ORF">EHS25_005560</name>
</gene>
<accession>A0A427XXQ2</accession>
<sequence>MVSLGISALLEDLSAPWMVPSRLILAYLDDIYILSNGPATLDEMHSFFSTLQPSIQLNMAKSKTVGLEDR</sequence>
<dbReference type="AlphaFoldDB" id="A0A427XXQ2"/>
<evidence type="ECO:0000313" key="2">
    <source>
        <dbReference type="Proteomes" id="UP000279259"/>
    </source>
</evidence>
<dbReference type="Proteomes" id="UP000279259">
    <property type="component" value="Unassembled WGS sequence"/>
</dbReference>
<proteinExistence type="predicted"/>
<keyword evidence="2" id="KW-1185">Reference proteome</keyword>
<reference evidence="1 2" key="1">
    <citation type="submission" date="2018-11" db="EMBL/GenBank/DDBJ databases">
        <title>Genome sequence of Saitozyma podzolica DSM 27192.</title>
        <authorList>
            <person name="Aliyu H."/>
            <person name="Gorte O."/>
            <person name="Ochsenreither K."/>
        </authorList>
    </citation>
    <scope>NUCLEOTIDE SEQUENCE [LARGE SCALE GENOMIC DNA]</scope>
    <source>
        <strain evidence="1 2">DSM 27192</strain>
    </source>
</reference>